<dbReference type="InterPro" id="IPR039028">
    <property type="entry name" value="BCKD/PDK"/>
</dbReference>
<dbReference type="Gene3D" id="3.30.565.10">
    <property type="entry name" value="Histidine kinase-like ATPase, C-terminal domain"/>
    <property type="match status" value="1"/>
</dbReference>
<evidence type="ECO:0000256" key="7">
    <source>
        <dbReference type="ARBA" id="ARBA00048201"/>
    </source>
</evidence>
<dbReference type="Proteomes" id="UP001431209">
    <property type="component" value="Unassembled WGS sequence"/>
</dbReference>
<dbReference type="SMART" id="SM00387">
    <property type="entry name" value="HATPase_c"/>
    <property type="match status" value="1"/>
</dbReference>
<protein>
    <recommendedName>
        <fullName evidence="8">Protein-serine/threonine kinase</fullName>
        <ecNumber evidence="8">2.7.11.-</ecNumber>
    </recommendedName>
</protein>
<evidence type="ECO:0000256" key="3">
    <source>
        <dbReference type="ARBA" id="ARBA00022741"/>
    </source>
</evidence>
<dbReference type="GO" id="GO:0010906">
    <property type="term" value="P:regulation of glucose metabolic process"/>
    <property type="evidence" value="ECO:0007669"/>
    <property type="project" value="TreeGrafter"/>
</dbReference>
<dbReference type="InterPro" id="IPR018955">
    <property type="entry name" value="BCDHK/PDK_N"/>
</dbReference>
<dbReference type="InterPro" id="IPR036784">
    <property type="entry name" value="AK/P_DHK_N_sf"/>
</dbReference>
<comment type="subcellular location">
    <subcellularLocation>
        <location evidence="8">Mitochondrion matrix</location>
    </subcellularLocation>
</comment>
<name>A0AAW2YVB6_9EUKA</name>
<evidence type="ECO:0000256" key="8">
    <source>
        <dbReference type="RuleBase" id="RU366032"/>
    </source>
</evidence>
<dbReference type="SUPFAM" id="SSF55874">
    <property type="entry name" value="ATPase domain of HSP90 chaperone/DNA topoisomerase II/histidine kinase"/>
    <property type="match status" value="1"/>
</dbReference>
<keyword evidence="3 8" id="KW-0547">Nucleotide-binding</keyword>
<dbReference type="EMBL" id="JAOPGA020000710">
    <property type="protein sequence ID" value="KAL0480994.1"/>
    <property type="molecule type" value="Genomic_DNA"/>
</dbReference>
<evidence type="ECO:0000256" key="4">
    <source>
        <dbReference type="ARBA" id="ARBA00022777"/>
    </source>
</evidence>
<evidence type="ECO:0000313" key="10">
    <source>
        <dbReference type="EMBL" id="KAL0480994.1"/>
    </source>
</evidence>
<keyword evidence="5 8" id="KW-0067">ATP-binding</keyword>
<reference evidence="10 11" key="1">
    <citation type="submission" date="2024-03" db="EMBL/GenBank/DDBJ databases">
        <title>The Acrasis kona genome and developmental transcriptomes reveal deep origins of eukaryotic multicellular pathways.</title>
        <authorList>
            <person name="Sheikh S."/>
            <person name="Fu C.-J."/>
            <person name="Brown M.W."/>
            <person name="Baldauf S.L."/>
        </authorList>
    </citation>
    <scope>NUCLEOTIDE SEQUENCE [LARGE SCALE GENOMIC DNA]</scope>
    <source>
        <strain evidence="10 11">ATCC MYA-3509</strain>
    </source>
</reference>
<dbReference type="InterPro" id="IPR005467">
    <property type="entry name" value="His_kinase_dom"/>
</dbReference>
<comment type="similarity">
    <text evidence="1 8">Belongs to the PDK/BCKDK protein kinase family.</text>
</comment>
<keyword evidence="11" id="KW-1185">Reference proteome</keyword>
<keyword evidence="2 8" id="KW-0808">Transferase</keyword>
<dbReference type="PANTHER" id="PTHR11947:SF3">
    <property type="entry name" value="[PYRUVATE DEHYDROGENASE (ACETYL-TRANSFERRING)] KINASE, MITOCHONDRIAL"/>
    <property type="match status" value="1"/>
</dbReference>
<evidence type="ECO:0000259" key="9">
    <source>
        <dbReference type="PROSITE" id="PS50109"/>
    </source>
</evidence>
<feature type="non-terminal residue" evidence="10">
    <location>
        <position position="357"/>
    </location>
</feature>
<evidence type="ECO:0000313" key="11">
    <source>
        <dbReference type="Proteomes" id="UP001431209"/>
    </source>
</evidence>
<keyword evidence="6 8" id="KW-0496">Mitochondrion</keyword>
<dbReference type="AlphaFoldDB" id="A0AAW2YVB6"/>
<dbReference type="InterPro" id="IPR003594">
    <property type="entry name" value="HATPase_dom"/>
</dbReference>
<dbReference type="GO" id="GO:0005524">
    <property type="term" value="F:ATP binding"/>
    <property type="evidence" value="ECO:0007669"/>
    <property type="project" value="UniProtKB-UniRule"/>
</dbReference>
<dbReference type="SUPFAM" id="SSF69012">
    <property type="entry name" value="alpha-ketoacid dehydrogenase kinase, N-terminal domain"/>
    <property type="match status" value="1"/>
</dbReference>
<evidence type="ECO:0000256" key="5">
    <source>
        <dbReference type="ARBA" id="ARBA00022840"/>
    </source>
</evidence>
<gene>
    <name evidence="10" type="ORF">AKO1_013652</name>
</gene>
<comment type="catalytic activity">
    <reaction evidence="7">
        <text>L-seryl-[pyruvate dehydrogenase E1 alpha subunit] + ATP = O-phospho-L-seryl-[pyruvate dehydrogenase E1 alpha subunit] + ADP + H(+)</text>
        <dbReference type="Rhea" id="RHEA:23052"/>
        <dbReference type="Rhea" id="RHEA-COMP:13689"/>
        <dbReference type="Rhea" id="RHEA-COMP:13690"/>
        <dbReference type="ChEBI" id="CHEBI:15378"/>
        <dbReference type="ChEBI" id="CHEBI:29999"/>
        <dbReference type="ChEBI" id="CHEBI:30616"/>
        <dbReference type="ChEBI" id="CHEBI:83421"/>
        <dbReference type="ChEBI" id="CHEBI:456216"/>
        <dbReference type="EC" id="2.7.11.2"/>
    </reaction>
</comment>
<sequence>MTSRPLLNKLGLCKPTPLSLKQILQFSKDHRSKESVTKTAKFLSREVPVRLMRRYLDLNSKQDIVKYMRIERLNESFLKCSEKIVDQKLESWHDVQNFTETLQEVERFIIQEHQDALQTMHQRFVVDNPDRKLKLSHDADAILDNIGLTMLGLRVLITQHDISFHNVNGDGNERGVDSVVTPDCNIGVLVNCAAEDTKALSIDKNGDAPNVVIGGDLDSEVVCVEAHLHFILREILKNSMGAMINNGTADDHAINIRIACKDEDLVIKVSDVGGGMSCEQRDYLFRYFYSTAPVFQPTYTYSKNFGSMFEGFGVGLPNSRIYAKYMGGDVRIETLPGYGTEAYIHINRTGNAVGYVE</sequence>
<evidence type="ECO:0000256" key="1">
    <source>
        <dbReference type="ARBA" id="ARBA00006155"/>
    </source>
</evidence>
<organism evidence="10 11">
    <name type="scientific">Acrasis kona</name>
    <dbReference type="NCBI Taxonomy" id="1008807"/>
    <lineage>
        <taxon>Eukaryota</taxon>
        <taxon>Discoba</taxon>
        <taxon>Heterolobosea</taxon>
        <taxon>Tetramitia</taxon>
        <taxon>Eutetramitia</taxon>
        <taxon>Acrasidae</taxon>
        <taxon>Acrasis</taxon>
    </lineage>
</organism>
<dbReference type="GO" id="GO:0005759">
    <property type="term" value="C:mitochondrial matrix"/>
    <property type="evidence" value="ECO:0007669"/>
    <property type="project" value="UniProtKB-SubCell"/>
</dbReference>
<evidence type="ECO:0000256" key="2">
    <source>
        <dbReference type="ARBA" id="ARBA00022679"/>
    </source>
</evidence>
<dbReference type="GO" id="GO:0004740">
    <property type="term" value="F:pyruvate dehydrogenase (acetyl-transferring) kinase activity"/>
    <property type="evidence" value="ECO:0007669"/>
    <property type="project" value="UniProtKB-EC"/>
</dbReference>
<proteinExistence type="inferred from homology"/>
<dbReference type="EC" id="2.7.11.-" evidence="8"/>
<feature type="domain" description="Histidine kinase" evidence="9">
    <location>
        <begin position="228"/>
        <end position="350"/>
    </location>
</feature>
<dbReference type="PANTHER" id="PTHR11947">
    <property type="entry name" value="PYRUVATE DEHYDROGENASE KINASE"/>
    <property type="match status" value="1"/>
</dbReference>
<dbReference type="Gene3D" id="1.20.140.20">
    <property type="entry name" value="Alpha-ketoacid/pyruvate dehydrogenase kinase, N-terminal domain"/>
    <property type="match status" value="1"/>
</dbReference>
<dbReference type="InterPro" id="IPR036890">
    <property type="entry name" value="HATPase_C_sf"/>
</dbReference>
<accession>A0AAW2YVB6</accession>
<evidence type="ECO:0000256" key="6">
    <source>
        <dbReference type="ARBA" id="ARBA00023128"/>
    </source>
</evidence>
<dbReference type="PROSITE" id="PS50109">
    <property type="entry name" value="HIS_KIN"/>
    <property type="match status" value="1"/>
</dbReference>
<dbReference type="Pfam" id="PF10436">
    <property type="entry name" value="BCDHK_Adom3"/>
    <property type="match status" value="1"/>
</dbReference>
<keyword evidence="4 8" id="KW-0418">Kinase</keyword>
<dbReference type="Pfam" id="PF02518">
    <property type="entry name" value="HATPase_c"/>
    <property type="match status" value="1"/>
</dbReference>
<comment type="caution">
    <text evidence="10">The sequence shown here is derived from an EMBL/GenBank/DDBJ whole genome shotgun (WGS) entry which is preliminary data.</text>
</comment>